<dbReference type="EMBL" id="BARU01046541">
    <property type="protein sequence ID" value="GAH91252.1"/>
    <property type="molecule type" value="Genomic_DNA"/>
</dbReference>
<name>X1JB87_9ZZZZ</name>
<sequence length="47" mass="5569">MVYPLNYNNFDGYMVCSIYCDNSHIYNWVDSNLNSVLDNFRYFDDGG</sequence>
<comment type="caution">
    <text evidence="1">The sequence shown here is derived from an EMBL/GenBank/DDBJ whole genome shotgun (WGS) entry which is preliminary data.</text>
</comment>
<gene>
    <name evidence="1" type="ORF">S03H2_70162</name>
</gene>
<dbReference type="AlphaFoldDB" id="X1JB87"/>
<evidence type="ECO:0000313" key="1">
    <source>
        <dbReference type="EMBL" id="GAH91252.1"/>
    </source>
</evidence>
<accession>X1JB87</accession>
<proteinExistence type="predicted"/>
<protein>
    <submittedName>
        <fullName evidence="1">Uncharacterized protein</fullName>
    </submittedName>
</protein>
<organism evidence="1">
    <name type="scientific">marine sediment metagenome</name>
    <dbReference type="NCBI Taxonomy" id="412755"/>
    <lineage>
        <taxon>unclassified sequences</taxon>
        <taxon>metagenomes</taxon>
        <taxon>ecological metagenomes</taxon>
    </lineage>
</organism>
<reference evidence="1" key="1">
    <citation type="journal article" date="2014" name="Front. Microbiol.">
        <title>High frequency of phylogenetically diverse reductive dehalogenase-homologous genes in deep subseafloor sedimentary metagenomes.</title>
        <authorList>
            <person name="Kawai M."/>
            <person name="Futagami T."/>
            <person name="Toyoda A."/>
            <person name="Takaki Y."/>
            <person name="Nishi S."/>
            <person name="Hori S."/>
            <person name="Arai W."/>
            <person name="Tsubouchi T."/>
            <person name="Morono Y."/>
            <person name="Uchiyama I."/>
            <person name="Ito T."/>
            <person name="Fujiyama A."/>
            <person name="Inagaki F."/>
            <person name="Takami H."/>
        </authorList>
    </citation>
    <scope>NUCLEOTIDE SEQUENCE</scope>
    <source>
        <strain evidence="1">Expedition CK06-06</strain>
    </source>
</reference>